<sequence>MTTGIRIGESLVIVLLAFCTVLVTVLSLTGERWVSYIIMRPISIMISEMKYIGNDGKKNKII</sequence>
<keyword evidence="1" id="KW-0812">Transmembrane</keyword>
<organism evidence="2 3">
    <name type="scientific">Peribacillus butanolivorans</name>
    <dbReference type="NCBI Taxonomy" id="421767"/>
    <lineage>
        <taxon>Bacteria</taxon>
        <taxon>Bacillati</taxon>
        <taxon>Bacillota</taxon>
        <taxon>Bacilli</taxon>
        <taxon>Bacillales</taxon>
        <taxon>Bacillaceae</taxon>
        <taxon>Peribacillus</taxon>
    </lineage>
</organism>
<evidence type="ECO:0000256" key="1">
    <source>
        <dbReference type="SAM" id="Phobius"/>
    </source>
</evidence>
<name>A0ABM6XS33_9BACI</name>
<feature type="transmembrane region" description="Helical" evidence="1">
    <location>
        <begin position="7"/>
        <end position="27"/>
    </location>
</feature>
<protein>
    <submittedName>
        <fullName evidence="2">Uncharacterized protein</fullName>
    </submittedName>
</protein>
<dbReference type="Proteomes" id="UP000260457">
    <property type="component" value="Chromosome"/>
</dbReference>
<dbReference type="EMBL" id="CP030926">
    <property type="protein sequence ID" value="AXN41410.1"/>
    <property type="molecule type" value="Genomic_DNA"/>
</dbReference>
<keyword evidence="1" id="KW-0472">Membrane</keyword>
<dbReference type="RefSeq" id="WP_116822127.1">
    <property type="nucleotide sequence ID" value="NZ_CP030926.1"/>
</dbReference>
<evidence type="ECO:0000313" key="3">
    <source>
        <dbReference type="Proteomes" id="UP000260457"/>
    </source>
</evidence>
<keyword evidence="3" id="KW-1185">Reference proteome</keyword>
<accession>A0ABM6XS33</accession>
<evidence type="ECO:0000313" key="2">
    <source>
        <dbReference type="EMBL" id="AXN41410.1"/>
    </source>
</evidence>
<keyword evidence="1" id="KW-1133">Transmembrane helix</keyword>
<reference evidence="2 3" key="1">
    <citation type="submission" date="2018-07" db="EMBL/GenBank/DDBJ databases">
        <title>The molecular basis for the intramolecular migration of carboxyl group in the catabolism of para-hydroxybenzoate via gentisate.</title>
        <authorList>
            <person name="Zhao H."/>
            <person name="Xu Y."/>
            <person name="Lin S."/>
            <person name="Spain J.C."/>
            <person name="Zhou N.-Y."/>
        </authorList>
    </citation>
    <scope>NUCLEOTIDE SEQUENCE [LARGE SCALE GENOMIC DNA]</scope>
    <source>
        <strain evidence="2 3">PHB-7a</strain>
    </source>
</reference>
<gene>
    <name evidence="2" type="ORF">DTO10_25585</name>
</gene>
<proteinExistence type="predicted"/>
<dbReference type="GeneID" id="95401565"/>